<proteinExistence type="predicted"/>
<dbReference type="PANTHER" id="PTHR33223:SF10">
    <property type="entry name" value="AMINOTRANSFERASE-LIKE PLANT MOBILE DOMAIN-CONTAINING PROTEIN"/>
    <property type="match status" value="1"/>
</dbReference>
<accession>A0AAV6W691</accession>
<evidence type="ECO:0000313" key="3">
    <source>
        <dbReference type="Proteomes" id="UP000826271"/>
    </source>
</evidence>
<gene>
    <name evidence="2" type="ORF">BUALT_Bualt16G0028500</name>
</gene>
<organism evidence="2 3">
    <name type="scientific">Buddleja alternifolia</name>
    <dbReference type="NCBI Taxonomy" id="168488"/>
    <lineage>
        <taxon>Eukaryota</taxon>
        <taxon>Viridiplantae</taxon>
        <taxon>Streptophyta</taxon>
        <taxon>Embryophyta</taxon>
        <taxon>Tracheophyta</taxon>
        <taxon>Spermatophyta</taxon>
        <taxon>Magnoliopsida</taxon>
        <taxon>eudicotyledons</taxon>
        <taxon>Gunneridae</taxon>
        <taxon>Pentapetalae</taxon>
        <taxon>asterids</taxon>
        <taxon>lamiids</taxon>
        <taxon>Lamiales</taxon>
        <taxon>Scrophulariaceae</taxon>
        <taxon>Buddlejeae</taxon>
        <taxon>Buddleja</taxon>
    </lineage>
</organism>
<dbReference type="Proteomes" id="UP000826271">
    <property type="component" value="Unassembled WGS sequence"/>
</dbReference>
<dbReference type="AlphaFoldDB" id="A0AAV6W691"/>
<sequence>MTMHNLSDALNSRIFLTTLSGRAQDWFTHLPMGCIVDYIQFMCKFEYHFASKRKYATSVANLFSIRQKDDENLRSFVDRFNDKALVVQGLTNEIKINLMINALKMGPFSDALIRDRPSDMEELMVIAQNYIYAEEMNELKREKWIVQKQLKDKA</sequence>
<evidence type="ECO:0000259" key="1">
    <source>
        <dbReference type="Pfam" id="PF03732"/>
    </source>
</evidence>
<evidence type="ECO:0000313" key="2">
    <source>
        <dbReference type="EMBL" id="KAG8367016.1"/>
    </source>
</evidence>
<dbReference type="PANTHER" id="PTHR33223">
    <property type="entry name" value="CCHC-TYPE DOMAIN-CONTAINING PROTEIN"/>
    <property type="match status" value="1"/>
</dbReference>
<comment type="caution">
    <text evidence="2">The sequence shown here is derived from an EMBL/GenBank/DDBJ whole genome shotgun (WGS) entry which is preliminary data.</text>
</comment>
<name>A0AAV6W691_9LAMI</name>
<dbReference type="Pfam" id="PF03732">
    <property type="entry name" value="Retrotrans_gag"/>
    <property type="match status" value="1"/>
</dbReference>
<feature type="domain" description="Retrotransposon gag" evidence="1">
    <location>
        <begin position="14"/>
        <end position="104"/>
    </location>
</feature>
<keyword evidence="3" id="KW-1185">Reference proteome</keyword>
<dbReference type="InterPro" id="IPR005162">
    <property type="entry name" value="Retrotrans_gag_dom"/>
</dbReference>
<protein>
    <recommendedName>
        <fullName evidence="1">Retrotransposon gag domain-containing protein</fullName>
    </recommendedName>
</protein>
<reference evidence="2" key="1">
    <citation type="submission" date="2019-10" db="EMBL/GenBank/DDBJ databases">
        <authorList>
            <person name="Zhang R."/>
            <person name="Pan Y."/>
            <person name="Wang J."/>
            <person name="Ma R."/>
            <person name="Yu S."/>
        </authorList>
    </citation>
    <scope>NUCLEOTIDE SEQUENCE</scope>
    <source>
        <strain evidence="2">LA-IB0</strain>
        <tissue evidence="2">Leaf</tissue>
    </source>
</reference>
<dbReference type="EMBL" id="WHWC01000016">
    <property type="protein sequence ID" value="KAG8367016.1"/>
    <property type="molecule type" value="Genomic_DNA"/>
</dbReference>